<comment type="subcellular location">
    <subcellularLocation>
        <location evidence="3">Cytoplasm</location>
    </subcellularLocation>
</comment>
<evidence type="ECO:0000256" key="1">
    <source>
        <dbReference type="ARBA" id="ARBA00001917"/>
    </source>
</evidence>
<dbReference type="Pfam" id="PF01266">
    <property type="entry name" value="DAO"/>
    <property type="match status" value="1"/>
</dbReference>
<accession>A0A239EST9</accession>
<comment type="catalytic activity">
    <reaction evidence="15">
        <text>sarcosine + O2 + H2O = formaldehyde + glycine + H2O2</text>
        <dbReference type="Rhea" id="RHEA:13313"/>
        <dbReference type="ChEBI" id="CHEBI:15377"/>
        <dbReference type="ChEBI" id="CHEBI:15379"/>
        <dbReference type="ChEBI" id="CHEBI:16240"/>
        <dbReference type="ChEBI" id="CHEBI:16842"/>
        <dbReference type="ChEBI" id="CHEBI:57305"/>
        <dbReference type="ChEBI" id="CHEBI:57433"/>
    </reaction>
</comment>
<keyword evidence="7" id="KW-0547">Nucleotide-binding</keyword>
<evidence type="ECO:0000259" key="17">
    <source>
        <dbReference type="PROSITE" id="PS50206"/>
    </source>
</evidence>
<dbReference type="NCBIfam" id="TIGR01373">
    <property type="entry name" value="soxB"/>
    <property type="match status" value="1"/>
</dbReference>
<keyword evidence="4" id="KW-0963">Cytoplasm</keyword>
<comment type="cofactor">
    <cofactor evidence="2">
        <name>FAD</name>
        <dbReference type="ChEBI" id="CHEBI:57692"/>
    </cofactor>
</comment>
<evidence type="ECO:0000256" key="3">
    <source>
        <dbReference type="ARBA" id="ARBA00004496"/>
    </source>
</evidence>
<dbReference type="SUPFAM" id="SSF54373">
    <property type="entry name" value="FAD-linked reductases, C-terminal domain"/>
    <property type="match status" value="1"/>
</dbReference>
<reference evidence="18 19" key="1">
    <citation type="submission" date="2017-06" db="EMBL/GenBank/DDBJ databases">
        <authorList>
            <person name="Kim H.J."/>
            <person name="Triplett B.A."/>
        </authorList>
    </citation>
    <scope>NUCLEOTIDE SEQUENCE [LARGE SCALE GENOMIC DNA]</scope>
    <source>
        <strain evidence="18 19">DSM 29339</strain>
    </source>
</reference>
<keyword evidence="5" id="KW-0285">Flavoprotein</keyword>
<evidence type="ECO:0000256" key="13">
    <source>
        <dbReference type="ARBA" id="ARBA00044216"/>
    </source>
</evidence>
<dbReference type="Proteomes" id="UP000198426">
    <property type="component" value="Unassembled WGS sequence"/>
</dbReference>
<name>A0A239EST9_9RHOB</name>
<feature type="domain" description="Rhodanese" evidence="17">
    <location>
        <begin position="64"/>
        <end position="108"/>
    </location>
</feature>
<dbReference type="EMBL" id="FZOY01000002">
    <property type="protein sequence ID" value="SNS47746.1"/>
    <property type="molecule type" value="Genomic_DNA"/>
</dbReference>
<dbReference type="PANTHER" id="PTHR13847">
    <property type="entry name" value="SARCOSINE DEHYDROGENASE-RELATED"/>
    <property type="match status" value="1"/>
</dbReference>
<proteinExistence type="inferred from homology"/>
<dbReference type="SUPFAM" id="SSF51905">
    <property type="entry name" value="FAD/NAD(P)-binding domain"/>
    <property type="match status" value="1"/>
</dbReference>
<dbReference type="PROSITE" id="PS50206">
    <property type="entry name" value="RHODANESE_3"/>
    <property type="match status" value="1"/>
</dbReference>
<dbReference type="InterPro" id="IPR006278">
    <property type="entry name" value="SoxB"/>
</dbReference>
<dbReference type="GO" id="GO:0005737">
    <property type="term" value="C:cytoplasm"/>
    <property type="evidence" value="ECO:0007669"/>
    <property type="project" value="UniProtKB-SubCell"/>
</dbReference>
<evidence type="ECO:0000256" key="11">
    <source>
        <dbReference type="ARBA" id="ARBA00044044"/>
    </source>
</evidence>
<gene>
    <name evidence="18" type="ORF">SAMN05421757_102316</name>
</gene>
<dbReference type="InterPro" id="IPR006076">
    <property type="entry name" value="FAD-dep_OxRdtase"/>
</dbReference>
<keyword evidence="19" id="KW-1185">Reference proteome</keyword>
<evidence type="ECO:0000313" key="18">
    <source>
        <dbReference type="EMBL" id="SNS47746.1"/>
    </source>
</evidence>
<keyword evidence="8" id="KW-0274">FAD</keyword>
<dbReference type="GO" id="GO:0000166">
    <property type="term" value="F:nucleotide binding"/>
    <property type="evidence" value="ECO:0007669"/>
    <property type="project" value="UniProtKB-KW"/>
</dbReference>
<dbReference type="Gene3D" id="3.50.50.60">
    <property type="entry name" value="FAD/NAD(P)-binding domain"/>
    <property type="match status" value="1"/>
</dbReference>
<keyword evidence="6" id="KW-0288">FMN</keyword>
<evidence type="ECO:0000256" key="12">
    <source>
        <dbReference type="ARBA" id="ARBA00044150"/>
    </source>
</evidence>
<evidence type="ECO:0000313" key="19">
    <source>
        <dbReference type="Proteomes" id="UP000198426"/>
    </source>
</evidence>
<evidence type="ECO:0000256" key="2">
    <source>
        <dbReference type="ARBA" id="ARBA00001974"/>
    </source>
</evidence>
<evidence type="ECO:0000256" key="9">
    <source>
        <dbReference type="ARBA" id="ARBA00023002"/>
    </source>
</evidence>
<comment type="cofactor">
    <cofactor evidence="1">
        <name>FMN</name>
        <dbReference type="ChEBI" id="CHEBI:58210"/>
    </cofactor>
</comment>
<evidence type="ECO:0000256" key="5">
    <source>
        <dbReference type="ARBA" id="ARBA00022630"/>
    </source>
</evidence>
<dbReference type="GO" id="GO:0008115">
    <property type="term" value="F:sarcosine oxidase activity"/>
    <property type="evidence" value="ECO:0007669"/>
    <property type="project" value="InterPro"/>
</dbReference>
<evidence type="ECO:0000256" key="15">
    <source>
        <dbReference type="ARBA" id="ARBA00047316"/>
    </source>
</evidence>
<dbReference type="GO" id="GO:0046653">
    <property type="term" value="P:tetrahydrofolate metabolic process"/>
    <property type="evidence" value="ECO:0007669"/>
    <property type="project" value="InterPro"/>
</dbReference>
<dbReference type="InterPro" id="IPR001763">
    <property type="entry name" value="Rhodanese-like_dom"/>
</dbReference>
<evidence type="ECO:0000256" key="6">
    <source>
        <dbReference type="ARBA" id="ARBA00022643"/>
    </source>
</evidence>
<dbReference type="EC" id="1.5.3.24" evidence="11"/>
<protein>
    <recommendedName>
        <fullName evidence="12">Sarcosine oxidase subunit beta</fullName>
        <ecNumber evidence="11">1.5.3.24</ecNumber>
    </recommendedName>
    <alternativeName>
        <fullName evidence="13">Sarcosine oxidase (5,10-methylenetetrahydrofolate-forming) subunit beta</fullName>
    </alternativeName>
    <alternativeName>
        <fullName evidence="14">Tetrameric sarcosine oxidase subunit beta</fullName>
    </alternativeName>
</protein>
<evidence type="ECO:0000256" key="4">
    <source>
        <dbReference type="ARBA" id="ARBA00022490"/>
    </source>
</evidence>
<dbReference type="PANTHER" id="PTHR13847:SF287">
    <property type="entry name" value="FAD-DEPENDENT OXIDOREDUCTASE DOMAIN-CONTAINING PROTEIN 1"/>
    <property type="match status" value="1"/>
</dbReference>
<keyword evidence="9" id="KW-0560">Oxidoreductase</keyword>
<evidence type="ECO:0000256" key="16">
    <source>
        <dbReference type="ARBA" id="ARBA00048917"/>
    </source>
</evidence>
<comment type="similarity">
    <text evidence="10">Belongs to the SoxB family.</text>
</comment>
<dbReference type="AlphaFoldDB" id="A0A239EST9"/>
<evidence type="ECO:0000256" key="7">
    <source>
        <dbReference type="ARBA" id="ARBA00022741"/>
    </source>
</evidence>
<evidence type="ECO:0000256" key="10">
    <source>
        <dbReference type="ARBA" id="ARBA00043973"/>
    </source>
</evidence>
<dbReference type="Gene3D" id="3.30.9.10">
    <property type="entry name" value="D-Amino Acid Oxidase, subunit A, domain 2"/>
    <property type="match status" value="1"/>
</dbReference>
<sequence length="447" mass="48548">MSPVARLMSRRSIAMRRHRCFAGGRPAGSGMRYNAFQILKQGLAGNRGWRPAWRKPDPKPEYDVLIIGGGGHGLATAYYLAAEHGLRNVAVLEKGYLGSGNVGRNTTIVRANYGLPGNSQFYSHSLRLWEGLEQELNYNVMHSQRGIINLFHSDGQRDAAARRGNAMLNQGDDAILLDRAECRAMLPYLDHDQTRFPIYGGLYHPRGGTARHDAVAWGYARGADRQGVDLIETCEVTGIDIAGGKVTGVQTTRGAIRARKVAIVVAGRSSQVAAMAGLRLPIESHVLQAFVTEGLKPVIDHVVTYGMGHFYISQSDKGGLVFGGDLDFYPSYAARGNLPMAEHVMEAGMTLMPMLGRARVLRSWGGIMDMSPDGSPIIDHAPVDGLFVNCGWCYGGFKAVPGSGHCFAHLIATGQPHPAAARYRLDRFETGRGLMDEEGTGAQHNLH</sequence>
<comment type="catalytic activity">
    <reaction evidence="16">
        <text>sarcosine + (6S)-5,6,7,8-tetrahydrofolate + O2 = (6R)-5,10-methylene-5,6,7,8-tetrahydrofolate + glycine + H2O2</text>
        <dbReference type="Rhea" id="RHEA:70455"/>
        <dbReference type="ChEBI" id="CHEBI:15379"/>
        <dbReference type="ChEBI" id="CHEBI:15636"/>
        <dbReference type="ChEBI" id="CHEBI:16240"/>
        <dbReference type="ChEBI" id="CHEBI:57305"/>
        <dbReference type="ChEBI" id="CHEBI:57433"/>
        <dbReference type="ChEBI" id="CHEBI:57453"/>
        <dbReference type="EC" id="1.5.3.24"/>
    </reaction>
</comment>
<dbReference type="InterPro" id="IPR036188">
    <property type="entry name" value="FAD/NAD-bd_sf"/>
</dbReference>
<evidence type="ECO:0000256" key="8">
    <source>
        <dbReference type="ARBA" id="ARBA00022827"/>
    </source>
</evidence>
<evidence type="ECO:0000256" key="14">
    <source>
        <dbReference type="ARBA" id="ARBA00044295"/>
    </source>
</evidence>
<organism evidence="18 19">
    <name type="scientific">Tropicimonas sediminicola</name>
    <dbReference type="NCBI Taxonomy" id="1031541"/>
    <lineage>
        <taxon>Bacteria</taxon>
        <taxon>Pseudomonadati</taxon>
        <taxon>Pseudomonadota</taxon>
        <taxon>Alphaproteobacteria</taxon>
        <taxon>Rhodobacterales</taxon>
        <taxon>Roseobacteraceae</taxon>
        <taxon>Tropicimonas</taxon>
    </lineage>
</organism>